<proteinExistence type="predicted"/>
<keyword evidence="2" id="KW-1185">Reference proteome</keyword>
<evidence type="ECO:0000313" key="2">
    <source>
        <dbReference type="Proteomes" id="UP000410492"/>
    </source>
</evidence>
<accession>A0A653DGH4</accession>
<sequence length="30" mass="3388">MCTKALLKCQDNIQEFLTIFDISERAAIGD</sequence>
<name>A0A653DGH4_CALMS</name>
<evidence type="ECO:0000313" key="1">
    <source>
        <dbReference type="EMBL" id="VEN58621.1"/>
    </source>
</evidence>
<dbReference type="AlphaFoldDB" id="A0A653DGH4"/>
<organism evidence="1 2">
    <name type="scientific">Callosobruchus maculatus</name>
    <name type="common">Southern cowpea weevil</name>
    <name type="synonym">Pulse bruchid</name>
    <dbReference type="NCBI Taxonomy" id="64391"/>
    <lineage>
        <taxon>Eukaryota</taxon>
        <taxon>Metazoa</taxon>
        <taxon>Ecdysozoa</taxon>
        <taxon>Arthropoda</taxon>
        <taxon>Hexapoda</taxon>
        <taxon>Insecta</taxon>
        <taxon>Pterygota</taxon>
        <taxon>Neoptera</taxon>
        <taxon>Endopterygota</taxon>
        <taxon>Coleoptera</taxon>
        <taxon>Polyphaga</taxon>
        <taxon>Cucujiformia</taxon>
        <taxon>Chrysomeloidea</taxon>
        <taxon>Chrysomelidae</taxon>
        <taxon>Bruchinae</taxon>
        <taxon>Bruchini</taxon>
        <taxon>Callosobruchus</taxon>
    </lineage>
</organism>
<reference evidence="1 2" key="1">
    <citation type="submission" date="2019-01" db="EMBL/GenBank/DDBJ databases">
        <authorList>
            <person name="Sayadi A."/>
        </authorList>
    </citation>
    <scope>NUCLEOTIDE SEQUENCE [LARGE SCALE GENOMIC DNA]</scope>
</reference>
<gene>
    <name evidence="1" type="ORF">CALMAC_LOCUS16930</name>
</gene>
<protein>
    <submittedName>
        <fullName evidence="1">Uncharacterized protein</fullName>
    </submittedName>
</protein>
<dbReference type="Proteomes" id="UP000410492">
    <property type="component" value="Unassembled WGS sequence"/>
</dbReference>
<dbReference type="EMBL" id="CAACVG010011674">
    <property type="protein sequence ID" value="VEN58621.1"/>
    <property type="molecule type" value="Genomic_DNA"/>
</dbReference>